<sequence length="177" mass="21266">MFKKVESVLELQRFDEIWTRSWEEKGFELEYSEGKVDRYLIRNDQNDEIGSIEFKAFSHLSEINAIFPFHHVDKIKHSRTTIEVDKVAILNEHRGKNLDRLLSAMVCYGETNRVNYYIALIDPLLYRALRVVYKVPSEKLGEKMFYKGDYVYPVYIDVEFVYRNKDQFSWLKVYERV</sequence>
<evidence type="ECO:0008006" key="3">
    <source>
        <dbReference type="Google" id="ProtNLM"/>
    </source>
</evidence>
<comment type="caution">
    <text evidence="1">The sequence shown here is derived from an EMBL/GenBank/DDBJ whole genome shotgun (WGS) entry which is preliminary data.</text>
</comment>
<name>A0A1C1A0F9_9BACL</name>
<dbReference type="AlphaFoldDB" id="A0A1C1A0F9"/>
<dbReference type="EMBL" id="LYPC01000022">
    <property type="protein sequence ID" value="OCT13864.1"/>
    <property type="molecule type" value="Genomic_DNA"/>
</dbReference>
<evidence type="ECO:0000313" key="2">
    <source>
        <dbReference type="Proteomes" id="UP000093309"/>
    </source>
</evidence>
<proteinExistence type="predicted"/>
<dbReference type="OrthoDB" id="2843259at2"/>
<dbReference type="Proteomes" id="UP000093309">
    <property type="component" value="Unassembled WGS sequence"/>
</dbReference>
<gene>
    <name evidence="1" type="ORF">A8709_20030</name>
</gene>
<reference evidence="2" key="1">
    <citation type="submission" date="2016-05" db="EMBL/GenBank/DDBJ databases">
        <title>Paenibacillus oryzae. sp. nov., isolated from the rice root.</title>
        <authorList>
            <person name="Zhang J."/>
            <person name="Zhang X."/>
        </authorList>
    </citation>
    <scope>NUCLEOTIDE SEQUENCE [LARGE SCALE GENOMIC DNA]</scope>
    <source>
        <strain evidence="2">KCTC13222</strain>
    </source>
</reference>
<dbReference type="InterPro" id="IPR016181">
    <property type="entry name" value="Acyl_CoA_acyltransferase"/>
</dbReference>
<evidence type="ECO:0000313" key="1">
    <source>
        <dbReference type="EMBL" id="OCT13864.1"/>
    </source>
</evidence>
<dbReference type="Gene3D" id="3.40.630.30">
    <property type="match status" value="1"/>
</dbReference>
<dbReference type="SUPFAM" id="SSF55729">
    <property type="entry name" value="Acyl-CoA N-acyltransferases (Nat)"/>
    <property type="match status" value="1"/>
</dbReference>
<protein>
    <recommendedName>
        <fullName evidence="3">N-acetyltransferase domain-containing protein</fullName>
    </recommendedName>
</protein>
<accession>A0A1C1A0F9</accession>
<dbReference type="RefSeq" id="WP_065853973.1">
    <property type="nucleotide sequence ID" value="NZ_LYPC01000022.1"/>
</dbReference>
<keyword evidence="2" id="KW-1185">Reference proteome</keyword>
<organism evidence="1 2">
    <name type="scientific">Paenibacillus pectinilyticus</name>
    <dbReference type="NCBI Taxonomy" id="512399"/>
    <lineage>
        <taxon>Bacteria</taxon>
        <taxon>Bacillati</taxon>
        <taxon>Bacillota</taxon>
        <taxon>Bacilli</taxon>
        <taxon>Bacillales</taxon>
        <taxon>Paenibacillaceae</taxon>
        <taxon>Paenibacillus</taxon>
    </lineage>
</organism>